<evidence type="ECO:0000313" key="3">
    <source>
        <dbReference type="EMBL" id="KAJ8612276.1"/>
    </source>
</evidence>
<dbReference type="InterPro" id="IPR011990">
    <property type="entry name" value="TPR-like_helical_dom_sf"/>
</dbReference>
<name>A0AAD7XR23_9STRA</name>
<dbReference type="Proteomes" id="UP001230188">
    <property type="component" value="Unassembled WGS sequence"/>
</dbReference>
<evidence type="ECO:0000256" key="2">
    <source>
        <dbReference type="ARBA" id="ARBA00022737"/>
    </source>
</evidence>
<dbReference type="InterPro" id="IPR040239">
    <property type="entry name" value="HcpB-like"/>
</dbReference>
<evidence type="ECO:0000256" key="1">
    <source>
        <dbReference type="ARBA" id="ARBA00008486"/>
    </source>
</evidence>
<dbReference type="PANTHER" id="PTHR13891:SF1">
    <property type="entry name" value="CYTOCHROME C OXIDASE ASSEMBLY FACTOR 7"/>
    <property type="match status" value="1"/>
</dbReference>
<dbReference type="Gene3D" id="1.25.40.10">
    <property type="entry name" value="Tetratricopeptide repeat domain"/>
    <property type="match status" value="1"/>
</dbReference>
<keyword evidence="4" id="KW-1185">Reference proteome</keyword>
<comment type="similarity">
    <text evidence="1">Belongs to the hcp beta-lactamase family.</text>
</comment>
<reference evidence="3" key="1">
    <citation type="submission" date="2023-01" db="EMBL/GenBank/DDBJ databases">
        <title>Metagenome sequencing of chrysophaentin producing Chrysophaeum taylorii.</title>
        <authorList>
            <person name="Davison J."/>
            <person name="Bewley C."/>
        </authorList>
    </citation>
    <scope>NUCLEOTIDE SEQUENCE</scope>
    <source>
        <strain evidence="3">NIES-1699</strain>
    </source>
</reference>
<dbReference type="PANTHER" id="PTHR13891">
    <property type="entry name" value="CYTOCHROME C OXIDASE ASSEMBLY FACTOR 7"/>
    <property type="match status" value="1"/>
</dbReference>
<proteinExistence type="inferred from homology"/>
<gene>
    <name evidence="3" type="ORF">CTAYLR_002943</name>
</gene>
<dbReference type="InterPro" id="IPR006597">
    <property type="entry name" value="Sel1-like"/>
</dbReference>
<comment type="caution">
    <text evidence="3">The sequence shown here is derived from an EMBL/GenBank/DDBJ whole genome shotgun (WGS) entry which is preliminary data.</text>
</comment>
<keyword evidence="2" id="KW-0677">Repeat</keyword>
<dbReference type="SMART" id="SM00671">
    <property type="entry name" value="SEL1"/>
    <property type="match status" value="4"/>
</dbReference>
<dbReference type="SUPFAM" id="SSF81901">
    <property type="entry name" value="HCP-like"/>
    <property type="match status" value="2"/>
</dbReference>
<dbReference type="EMBL" id="JAQMWT010000055">
    <property type="protein sequence ID" value="KAJ8612276.1"/>
    <property type="molecule type" value="Genomic_DNA"/>
</dbReference>
<protein>
    <submittedName>
        <fullName evidence="3">Uncharacterized protein</fullName>
    </submittedName>
</protein>
<dbReference type="Pfam" id="PF08238">
    <property type="entry name" value="Sel1"/>
    <property type="match status" value="4"/>
</dbReference>
<sequence>MALTITEKLPERYEERMLSASIDCDGGKGSGDACHAVGEYFSVIRSDHVRARQVYAQNCDDRGHAASCFNLGRLLLGGKGGSEDDAAAATRFLSGCNLGHAAACHHYGIMALQRGESEKGMKFLARACEQKEPSSCYLVGSRLLRPKSDDDRPRDVLRAKKYLEIACDEGNGPACHNLAVMFKRGDEGVPKDDRLFEKYAARTRELVEAAGATQGIRIA</sequence>
<dbReference type="AlphaFoldDB" id="A0AAD7XR23"/>
<evidence type="ECO:0000313" key="4">
    <source>
        <dbReference type="Proteomes" id="UP001230188"/>
    </source>
</evidence>
<accession>A0AAD7XR23</accession>
<organism evidence="3 4">
    <name type="scientific">Chrysophaeum taylorii</name>
    <dbReference type="NCBI Taxonomy" id="2483200"/>
    <lineage>
        <taxon>Eukaryota</taxon>
        <taxon>Sar</taxon>
        <taxon>Stramenopiles</taxon>
        <taxon>Ochrophyta</taxon>
        <taxon>Pelagophyceae</taxon>
        <taxon>Pelagomonadales</taxon>
        <taxon>Pelagomonadaceae</taxon>
        <taxon>Chrysophaeum</taxon>
    </lineage>
</organism>